<evidence type="ECO:0000313" key="1">
    <source>
        <dbReference type="EMBL" id="SCE92115.1"/>
    </source>
</evidence>
<dbReference type="EMBL" id="FMCS01000003">
    <property type="protein sequence ID" value="SCE92115.1"/>
    <property type="molecule type" value="Genomic_DNA"/>
</dbReference>
<sequence>MSSPHCLVTVMEESDRAVDRFDSARRTAQQHANGGTCFNCTDSKICTQYTWALEELSRHPGGLDVLKKLKIAVPVEAPTEEGQQR</sequence>
<dbReference type="Proteomes" id="UP000199629">
    <property type="component" value="Unassembled WGS sequence"/>
</dbReference>
<organism evidence="1 2">
    <name type="scientific">Micromonospora chaiyaphumensis</name>
    <dbReference type="NCBI Taxonomy" id="307119"/>
    <lineage>
        <taxon>Bacteria</taxon>
        <taxon>Bacillati</taxon>
        <taxon>Actinomycetota</taxon>
        <taxon>Actinomycetes</taxon>
        <taxon>Micromonosporales</taxon>
        <taxon>Micromonosporaceae</taxon>
        <taxon>Micromonospora</taxon>
    </lineage>
</organism>
<name>A0A1C4W7E5_9ACTN</name>
<protein>
    <submittedName>
        <fullName evidence="1">Uncharacterized protein</fullName>
    </submittedName>
</protein>
<gene>
    <name evidence="1" type="ORF">GA0070214_103294</name>
</gene>
<dbReference type="AlphaFoldDB" id="A0A1C4W7E5"/>
<accession>A0A1C4W7E5</accession>
<evidence type="ECO:0000313" key="2">
    <source>
        <dbReference type="Proteomes" id="UP000199629"/>
    </source>
</evidence>
<proteinExistence type="predicted"/>
<keyword evidence="2" id="KW-1185">Reference proteome</keyword>
<reference evidence="2" key="1">
    <citation type="submission" date="2016-06" db="EMBL/GenBank/DDBJ databases">
        <authorList>
            <person name="Varghese N."/>
            <person name="Submissions Spin"/>
        </authorList>
    </citation>
    <scope>NUCLEOTIDE SEQUENCE [LARGE SCALE GENOMIC DNA]</scope>
    <source>
        <strain evidence="2">DSM 45246</strain>
    </source>
</reference>